<dbReference type="Proteomes" id="UP000295499">
    <property type="component" value="Unassembled WGS sequence"/>
</dbReference>
<accession>A0A4R6IEX5</accession>
<evidence type="ECO:0000313" key="3">
    <source>
        <dbReference type="Proteomes" id="UP000295499"/>
    </source>
</evidence>
<dbReference type="OrthoDB" id="1014491at2"/>
<dbReference type="RefSeq" id="WP_133558632.1">
    <property type="nucleotide sequence ID" value="NZ_SNWM01000005.1"/>
</dbReference>
<reference evidence="2 3" key="1">
    <citation type="submission" date="2019-03" db="EMBL/GenBank/DDBJ databases">
        <title>Genomic Encyclopedia of Archaeal and Bacterial Type Strains, Phase II (KMG-II): from individual species to whole genera.</title>
        <authorList>
            <person name="Goeker M."/>
        </authorList>
    </citation>
    <scope>NUCLEOTIDE SEQUENCE [LARGE SCALE GENOMIC DNA]</scope>
    <source>
        <strain evidence="2 3">DSM 19034</strain>
    </source>
</reference>
<name>A0A4R6IEX5_9SPHI</name>
<evidence type="ECO:0000256" key="1">
    <source>
        <dbReference type="SAM" id="SignalP"/>
    </source>
</evidence>
<keyword evidence="1" id="KW-0732">Signal</keyword>
<dbReference type="AlphaFoldDB" id="A0A4R6IEX5"/>
<dbReference type="InterPro" id="IPR025737">
    <property type="entry name" value="FApF"/>
</dbReference>
<gene>
    <name evidence="2" type="ORF">CLV32_4021</name>
</gene>
<comment type="caution">
    <text evidence="2">The sequence shown here is derived from an EMBL/GenBank/DDBJ whole genome shotgun (WGS) entry which is preliminary data.</text>
</comment>
<sequence length="241" mass="26658">MQKIIILYLTLCLPAALFAQDENYASDRPGLTDAPDLIGKKTWQIASGADISRYNHYGVYQLSTNTLKYGLSKRFEARLDLGLQYDPEAHHYSVSGPSVGMKTLITGQHKIIPKTAFILEYYPPGFASGTTASGLGMEFCFSHTLKNGNSFYYNLGSNWLDLSQKATLNALAGYSLNLNSLWNVFAEIYVYKAPSIRLNYVSDLGVTFQVTKLLQFDFAAGLDIVHPAGNSYFDGGITLNF</sequence>
<feature type="signal peptide" evidence="1">
    <location>
        <begin position="1"/>
        <end position="19"/>
    </location>
</feature>
<keyword evidence="3" id="KW-1185">Reference proteome</keyword>
<proteinExistence type="predicted"/>
<protein>
    <submittedName>
        <fullName evidence="2">Outer membrane putative beta-barrel porin/alpha-amylase</fullName>
    </submittedName>
</protein>
<evidence type="ECO:0000313" key="2">
    <source>
        <dbReference type="EMBL" id="TDO20261.1"/>
    </source>
</evidence>
<feature type="chain" id="PRO_5020349094" evidence="1">
    <location>
        <begin position="20"/>
        <end position="241"/>
    </location>
</feature>
<dbReference type="EMBL" id="SNWM01000005">
    <property type="protein sequence ID" value="TDO20261.1"/>
    <property type="molecule type" value="Genomic_DNA"/>
</dbReference>
<dbReference type="Pfam" id="PF13557">
    <property type="entry name" value="Phenol_MetA_deg"/>
    <property type="match status" value="1"/>
</dbReference>
<organism evidence="2 3">
    <name type="scientific">Pedobacter duraquae</name>
    <dbReference type="NCBI Taxonomy" id="425511"/>
    <lineage>
        <taxon>Bacteria</taxon>
        <taxon>Pseudomonadati</taxon>
        <taxon>Bacteroidota</taxon>
        <taxon>Sphingobacteriia</taxon>
        <taxon>Sphingobacteriales</taxon>
        <taxon>Sphingobacteriaceae</taxon>
        <taxon>Pedobacter</taxon>
    </lineage>
</organism>